<comment type="caution">
    <text evidence="2">The sequence shown here is derived from an EMBL/GenBank/DDBJ whole genome shotgun (WGS) entry which is preliminary data.</text>
</comment>
<dbReference type="EMBL" id="PDYG01000018">
    <property type="protein sequence ID" value="PHU38048.1"/>
    <property type="molecule type" value="Genomic_DNA"/>
</dbReference>
<dbReference type="InterPro" id="IPR005585">
    <property type="entry name" value="DUF327"/>
</dbReference>
<dbReference type="Gene3D" id="1.20.120.490">
    <property type="entry name" value="Hypothetical protein TM1646-like domain"/>
    <property type="match status" value="1"/>
</dbReference>
<reference evidence="2 3" key="2">
    <citation type="submission" date="2017-10" db="EMBL/GenBank/DDBJ databases">
        <authorList>
            <person name="Banno H."/>
            <person name="Chua N.-H."/>
        </authorList>
    </citation>
    <scope>NUCLEOTIDE SEQUENCE [LARGE SCALE GENOMIC DNA]</scope>
    <source>
        <strain evidence="2 3">JK623</strain>
    </source>
</reference>
<organism evidence="2 3">
    <name type="scientific">Agathobacter ruminis</name>
    <dbReference type="NCBI Taxonomy" id="1712665"/>
    <lineage>
        <taxon>Bacteria</taxon>
        <taxon>Bacillati</taxon>
        <taxon>Bacillota</taxon>
        <taxon>Clostridia</taxon>
        <taxon>Lachnospirales</taxon>
        <taxon>Lachnospiraceae</taxon>
        <taxon>Agathobacter</taxon>
    </lineage>
</organism>
<accession>A0A2G3E446</accession>
<dbReference type="InterPro" id="IPR024042">
    <property type="entry name" value="TM1646-like_dom_sf"/>
</dbReference>
<reference evidence="2 3" key="1">
    <citation type="submission" date="2017-10" db="EMBL/GenBank/DDBJ databases">
        <title>Resolving the taxonomy of Roseburia spp., Eubacterium rectale and Agathobacter spp. through phylogenomic analysis.</title>
        <authorList>
            <person name="Sheridan P.O."/>
            <person name="Walker A.W."/>
            <person name="Duncan S.H."/>
            <person name="Scott K.P."/>
            <person name="Toole P.W.O."/>
            <person name="Luis P."/>
            <person name="Flint H.J."/>
        </authorList>
    </citation>
    <scope>NUCLEOTIDE SEQUENCE [LARGE SCALE GENOMIC DNA]</scope>
    <source>
        <strain evidence="2 3">JK623</strain>
    </source>
</reference>
<dbReference type="SUPFAM" id="SSF158397">
    <property type="entry name" value="TM1646-like"/>
    <property type="match status" value="1"/>
</dbReference>
<gene>
    <name evidence="2" type="ORF">CSX02_05060</name>
</gene>
<protein>
    <submittedName>
        <fullName evidence="2">DUF327 domain-containing protein</fullName>
    </submittedName>
</protein>
<feature type="compositionally biased region" description="Polar residues" evidence="1">
    <location>
        <begin position="7"/>
        <end position="16"/>
    </location>
</feature>
<sequence length="147" mass="16516">MDHMKVNQAQPISQVPETAKVPEGDGSFKFTLASAITDADLQAKVDSLLNDITAQGNRIAEHMDIRDMKKYRGLVKDFLNEVVYRSHKFSRENFLDRKGRHRVYGIIKLVDANLDELASALVADEKDHLSILAKIGEIRGLLLDIIT</sequence>
<evidence type="ECO:0000256" key="1">
    <source>
        <dbReference type="SAM" id="MobiDB-lite"/>
    </source>
</evidence>
<keyword evidence="3" id="KW-1185">Reference proteome</keyword>
<evidence type="ECO:0000313" key="2">
    <source>
        <dbReference type="EMBL" id="PHU38048.1"/>
    </source>
</evidence>
<dbReference type="Proteomes" id="UP000224563">
    <property type="component" value="Unassembled WGS sequence"/>
</dbReference>
<name>A0A2G3E446_9FIRM</name>
<feature type="region of interest" description="Disordered" evidence="1">
    <location>
        <begin position="1"/>
        <end position="20"/>
    </location>
</feature>
<evidence type="ECO:0000313" key="3">
    <source>
        <dbReference type="Proteomes" id="UP000224563"/>
    </source>
</evidence>
<dbReference type="AlphaFoldDB" id="A0A2G3E446"/>
<dbReference type="Pfam" id="PF03885">
    <property type="entry name" value="DUF327"/>
    <property type="match status" value="1"/>
</dbReference>
<proteinExistence type="predicted"/>